<comment type="caution">
    <text evidence="2">The sequence shown here is derived from an EMBL/GenBank/DDBJ whole genome shotgun (WGS) entry which is preliminary data.</text>
</comment>
<sequence>MIGSGGADLAPVPGGVEAGGPVCGTESGECCGRGDRGGSCIPRGTQPVPQSRNARWPTREPGTPSLQVLAVTTPHRRKGPRALSSTGLPQSSGTVPGTHLTFSGCRERRPPSWVCCVS</sequence>
<accession>A0AAV7MS36</accession>
<dbReference type="AlphaFoldDB" id="A0AAV7MS36"/>
<gene>
    <name evidence="2" type="ORF">NDU88_003909</name>
</gene>
<proteinExistence type="predicted"/>
<dbReference type="EMBL" id="JANPWB010000013">
    <property type="protein sequence ID" value="KAJ1106508.1"/>
    <property type="molecule type" value="Genomic_DNA"/>
</dbReference>
<feature type="compositionally biased region" description="Polar residues" evidence="1">
    <location>
        <begin position="83"/>
        <end position="95"/>
    </location>
</feature>
<protein>
    <submittedName>
        <fullName evidence="2">Uncharacterized protein</fullName>
    </submittedName>
</protein>
<evidence type="ECO:0000313" key="2">
    <source>
        <dbReference type="EMBL" id="KAJ1106508.1"/>
    </source>
</evidence>
<evidence type="ECO:0000256" key="1">
    <source>
        <dbReference type="SAM" id="MobiDB-lite"/>
    </source>
</evidence>
<evidence type="ECO:0000313" key="3">
    <source>
        <dbReference type="Proteomes" id="UP001066276"/>
    </source>
</evidence>
<feature type="region of interest" description="Disordered" evidence="1">
    <location>
        <begin position="35"/>
        <end position="111"/>
    </location>
</feature>
<organism evidence="2 3">
    <name type="scientific">Pleurodeles waltl</name>
    <name type="common">Iberian ribbed newt</name>
    <dbReference type="NCBI Taxonomy" id="8319"/>
    <lineage>
        <taxon>Eukaryota</taxon>
        <taxon>Metazoa</taxon>
        <taxon>Chordata</taxon>
        <taxon>Craniata</taxon>
        <taxon>Vertebrata</taxon>
        <taxon>Euteleostomi</taxon>
        <taxon>Amphibia</taxon>
        <taxon>Batrachia</taxon>
        <taxon>Caudata</taxon>
        <taxon>Salamandroidea</taxon>
        <taxon>Salamandridae</taxon>
        <taxon>Pleurodelinae</taxon>
        <taxon>Pleurodeles</taxon>
    </lineage>
</organism>
<name>A0AAV7MS36_PLEWA</name>
<reference evidence="2" key="1">
    <citation type="journal article" date="2022" name="bioRxiv">
        <title>Sequencing and chromosome-scale assembly of the giantPleurodeles waltlgenome.</title>
        <authorList>
            <person name="Brown T."/>
            <person name="Elewa A."/>
            <person name="Iarovenko S."/>
            <person name="Subramanian E."/>
            <person name="Araus A.J."/>
            <person name="Petzold A."/>
            <person name="Susuki M."/>
            <person name="Suzuki K.-i.T."/>
            <person name="Hayashi T."/>
            <person name="Toyoda A."/>
            <person name="Oliveira C."/>
            <person name="Osipova E."/>
            <person name="Leigh N.D."/>
            <person name="Simon A."/>
            <person name="Yun M.H."/>
        </authorList>
    </citation>
    <scope>NUCLEOTIDE SEQUENCE</scope>
    <source>
        <strain evidence="2">20211129_DDA</strain>
        <tissue evidence="2">Liver</tissue>
    </source>
</reference>
<keyword evidence="3" id="KW-1185">Reference proteome</keyword>
<dbReference type="Proteomes" id="UP001066276">
    <property type="component" value="Chromosome 9"/>
</dbReference>